<organism evidence="11 12">
    <name type="scientific">Petrolisthes cinctipes</name>
    <name type="common">Flat porcelain crab</name>
    <dbReference type="NCBI Taxonomy" id="88211"/>
    <lineage>
        <taxon>Eukaryota</taxon>
        <taxon>Metazoa</taxon>
        <taxon>Ecdysozoa</taxon>
        <taxon>Arthropoda</taxon>
        <taxon>Crustacea</taxon>
        <taxon>Multicrustacea</taxon>
        <taxon>Malacostraca</taxon>
        <taxon>Eumalacostraca</taxon>
        <taxon>Eucarida</taxon>
        <taxon>Decapoda</taxon>
        <taxon>Pleocyemata</taxon>
        <taxon>Anomura</taxon>
        <taxon>Galatheoidea</taxon>
        <taxon>Porcellanidae</taxon>
        <taxon>Petrolisthes</taxon>
    </lineage>
</organism>
<keyword evidence="7" id="KW-0675">Receptor</keyword>
<dbReference type="AlphaFoldDB" id="A0AAE1KUM8"/>
<dbReference type="GO" id="GO:0050906">
    <property type="term" value="P:detection of stimulus involved in sensory perception"/>
    <property type="evidence" value="ECO:0007669"/>
    <property type="project" value="UniProtKB-ARBA"/>
</dbReference>
<sequence>SSTHIEVSCQLNSDDNSCGVTPKILTILAQSIGRCLVYVTNAEDTFGRRLDNGTWTGAIGMMNKDEADMISGLTIDQFRAQAGDLGDFIIMDEHSAAYKRPSIQSDIVGFVKPFTPLVYFDRCDYSFDRHSEGRDDDGGKNCLRDDQTDPTNVQPNPTTIHNVNRDAIFWAVCTLLAQSVPLQSPRGVVKSLAGLWLLLSLIIATVYRSNLKAMLILPKSSLPFNNLEELVNANLPVWASIDSIMHRTVYSADPDSLLGRFNKTIYNAGQPQNTSWGREGIILGSHVAVVTRFALMQIMDAHFSKTGRCTFYIMGESYLKTSALCFLYKKGSPLKTTFNDRLKRLREAGIVEHFYQQAVENATECLKPIRGKSLRPLSLGDFYGVFLIYLGAWNGVNSEGSSKHVTSPRPPPPEPKIITTRHWCGQGRLEG</sequence>
<keyword evidence="3" id="KW-1003">Cell membrane</keyword>
<comment type="caution">
    <text evidence="11">The sequence shown here is derived from an EMBL/GenBank/DDBJ whole genome shotgun (WGS) entry which is preliminary data.</text>
</comment>
<keyword evidence="4" id="KW-0812">Transmembrane</keyword>
<evidence type="ECO:0000256" key="5">
    <source>
        <dbReference type="ARBA" id="ARBA00022989"/>
    </source>
</evidence>
<protein>
    <recommendedName>
        <fullName evidence="10">Ionotropic glutamate receptor C-terminal domain-containing protein</fullName>
    </recommendedName>
</protein>
<dbReference type="EMBL" id="JAWQEG010000719">
    <property type="protein sequence ID" value="KAK3886251.1"/>
    <property type="molecule type" value="Genomic_DNA"/>
</dbReference>
<dbReference type="SUPFAM" id="SSF53850">
    <property type="entry name" value="Periplasmic binding protein-like II"/>
    <property type="match status" value="1"/>
</dbReference>
<name>A0AAE1KUM8_PETCI</name>
<dbReference type="InterPro" id="IPR001320">
    <property type="entry name" value="Iontro_rcpt_C"/>
</dbReference>
<dbReference type="InterPro" id="IPR052192">
    <property type="entry name" value="Insect_Ionotropic_Sensory_Rcpt"/>
</dbReference>
<evidence type="ECO:0000256" key="7">
    <source>
        <dbReference type="ARBA" id="ARBA00023170"/>
    </source>
</evidence>
<dbReference type="Gene3D" id="1.10.287.70">
    <property type="match status" value="1"/>
</dbReference>
<keyword evidence="6" id="KW-0472">Membrane</keyword>
<dbReference type="Gene3D" id="3.40.190.10">
    <property type="entry name" value="Periplasmic binding protein-like II"/>
    <property type="match status" value="1"/>
</dbReference>
<evidence type="ECO:0000313" key="12">
    <source>
        <dbReference type="Proteomes" id="UP001286313"/>
    </source>
</evidence>
<evidence type="ECO:0000256" key="8">
    <source>
        <dbReference type="ARBA" id="ARBA00023180"/>
    </source>
</evidence>
<feature type="non-terminal residue" evidence="11">
    <location>
        <position position="1"/>
    </location>
</feature>
<dbReference type="PANTHER" id="PTHR42643:SF24">
    <property type="entry name" value="IONOTROPIC RECEPTOR 60A"/>
    <property type="match status" value="1"/>
</dbReference>
<evidence type="ECO:0000256" key="6">
    <source>
        <dbReference type="ARBA" id="ARBA00023136"/>
    </source>
</evidence>
<dbReference type="GO" id="GO:0005886">
    <property type="term" value="C:plasma membrane"/>
    <property type="evidence" value="ECO:0007669"/>
    <property type="project" value="UniProtKB-SubCell"/>
</dbReference>
<proteinExistence type="inferred from homology"/>
<feature type="region of interest" description="Disordered" evidence="9">
    <location>
        <begin position="131"/>
        <end position="158"/>
    </location>
</feature>
<dbReference type="GO" id="GO:0015276">
    <property type="term" value="F:ligand-gated monoatomic ion channel activity"/>
    <property type="evidence" value="ECO:0007669"/>
    <property type="project" value="InterPro"/>
</dbReference>
<accession>A0AAE1KUM8</accession>
<comment type="subcellular location">
    <subcellularLocation>
        <location evidence="1">Cell membrane</location>
        <topology evidence="1">Multi-pass membrane protein</topology>
    </subcellularLocation>
</comment>
<dbReference type="PANTHER" id="PTHR42643">
    <property type="entry name" value="IONOTROPIC RECEPTOR 20A-RELATED"/>
    <property type="match status" value="1"/>
</dbReference>
<feature type="compositionally biased region" description="Basic and acidic residues" evidence="9">
    <location>
        <begin position="131"/>
        <end position="147"/>
    </location>
</feature>
<evidence type="ECO:0000256" key="1">
    <source>
        <dbReference type="ARBA" id="ARBA00004651"/>
    </source>
</evidence>
<feature type="domain" description="Ionotropic glutamate receptor C-terminal" evidence="10">
    <location>
        <begin position="157"/>
        <end position="392"/>
    </location>
</feature>
<comment type="similarity">
    <text evidence="2">Belongs to the glutamate-gated ion channel (TC 1.A.10.1) family.</text>
</comment>
<keyword evidence="8" id="KW-0325">Glycoprotein</keyword>
<keyword evidence="5" id="KW-1133">Transmembrane helix</keyword>
<dbReference type="Proteomes" id="UP001286313">
    <property type="component" value="Unassembled WGS sequence"/>
</dbReference>
<gene>
    <name evidence="11" type="ORF">Pcinc_009584</name>
</gene>
<evidence type="ECO:0000259" key="10">
    <source>
        <dbReference type="Pfam" id="PF00060"/>
    </source>
</evidence>
<dbReference type="Pfam" id="PF00060">
    <property type="entry name" value="Lig_chan"/>
    <property type="match status" value="1"/>
</dbReference>
<reference evidence="11" key="1">
    <citation type="submission" date="2023-10" db="EMBL/GenBank/DDBJ databases">
        <title>Genome assemblies of two species of porcelain crab, Petrolisthes cinctipes and Petrolisthes manimaculis (Anomura: Porcellanidae).</title>
        <authorList>
            <person name="Angst P."/>
        </authorList>
    </citation>
    <scope>NUCLEOTIDE SEQUENCE</scope>
    <source>
        <strain evidence="11">PB745_01</strain>
        <tissue evidence="11">Gill</tissue>
    </source>
</reference>
<feature type="compositionally biased region" description="Polar residues" evidence="9">
    <location>
        <begin position="149"/>
        <end position="158"/>
    </location>
</feature>
<evidence type="ECO:0000313" key="11">
    <source>
        <dbReference type="EMBL" id="KAK3886251.1"/>
    </source>
</evidence>
<evidence type="ECO:0000256" key="3">
    <source>
        <dbReference type="ARBA" id="ARBA00022475"/>
    </source>
</evidence>
<evidence type="ECO:0000256" key="2">
    <source>
        <dbReference type="ARBA" id="ARBA00008685"/>
    </source>
</evidence>
<evidence type="ECO:0000256" key="4">
    <source>
        <dbReference type="ARBA" id="ARBA00022692"/>
    </source>
</evidence>
<evidence type="ECO:0000256" key="9">
    <source>
        <dbReference type="SAM" id="MobiDB-lite"/>
    </source>
</evidence>
<keyword evidence="12" id="KW-1185">Reference proteome</keyword>